<dbReference type="Pfam" id="PF05811">
    <property type="entry name" value="DUF842"/>
    <property type="match status" value="1"/>
</dbReference>
<sequence length="106" mass="12011">MDGAQARVQKAVSTMVTNLDKDCLRKLQADMYRCSTKCCENSSYSLEEVQHCIDQCSNRVNKAQNYIQNELQVYQSLPIKDCKEGDHTACFVLVDDDSLKVSLPEI</sequence>
<comment type="caution">
    <text evidence="2">The sequence shown here is derived from an EMBL/GenBank/DDBJ whole genome shotgun (WGS) entry which is preliminary data.</text>
</comment>
<protein>
    <recommendedName>
        <fullName evidence="4">Protein FAM136A</fullName>
    </recommendedName>
</protein>
<gene>
    <name evidence="2" type="ORF">C0Q70_09731</name>
</gene>
<evidence type="ECO:0000313" key="2">
    <source>
        <dbReference type="EMBL" id="PVD30465.1"/>
    </source>
</evidence>
<dbReference type="STRING" id="400727.A0A2T7PAK9"/>
<proteinExistence type="inferred from homology"/>
<keyword evidence="3" id="KW-1185">Reference proteome</keyword>
<name>A0A2T7PAK9_POMCA</name>
<dbReference type="InterPro" id="IPR008560">
    <property type="entry name" value="DUF842_euk"/>
</dbReference>
<dbReference type="PANTHER" id="PTHR21096:SF0">
    <property type="entry name" value="PROTEIN FAM136A"/>
    <property type="match status" value="1"/>
</dbReference>
<evidence type="ECO:0000313" key="3">
    <source>
        <dbReference type="Proteomes" id="UP000245119"/>
    </source>
</evidence>
<accession>A0A2T7PAK9</accession>
<comment type="similarity">
    <text evidence="1">Belongs to the FAM136 family.</text>
</comment>
<reference evidence="2 3" key="1">
    <citation type="submission" date="2018-04" db="EMBL/GenBank/DDBJ databases">
        <title>The genome of golden apple snail Pomacea canaliculata provides insight into stress tolerance and invasive adaptation.</title>
        <authorList>
            <person name="Liu C."/>
            <person name="Liu B."/>
            <person name="Ren Y."/>
            <person name="Zhang Y."/>
            <person name="Wang H."/>
            <person name="Li S."/>
            <person name="Jiang F."/>
            <person name="Yin L."/>
            <person name="Zhang G."/>
            <person name="Qian W."/>
            <person name="Fan W."/>
        </authorList>
    </citation>
    <scope>NUCLEOTIDE SEQUENCE [LARGE SCALE GENOMIC DNA]</scope>
    <source>
        <strain evidence="2">SZHN2017</strain>
        <tissue evidence="2">Muscle</tissue>
    </source>
</reference>
<organism evidence="2 3">
    <name type="scientific">Pomacea canaliculata</name>
    <name type="common">Golden apple snail</name>
    <dbReference type="NCBI Taxonomy" id="400727"/>
    <lineage>
        <taxon>Eukaryota</taxon>
        <taxon>Metazoa</taxon>
        <taxon>Spiralia</taxon>
        <taxon>Lophotrochozoa</taxon>
        <taxon>Mollusca</taxon>
        <taxon>Gastropoda</taxon>
        <taxon>Caenogastropoda</taxon>
        <taxon>Architaenioglossa</taxon>
        <taxon>Ampullarioidea</taxon>
        <taxon>Ampullariidae</taxon>
        <taxon>Pomacea</taxon>
    </lineage>
</organism>
<dbReference type="GO" id="GO:0005737">
    <property type="term" value="C:cytoplasm"/>
    <property type="evidence" value="ECO:0007669"/>
    <property type="project" value="TreeGrafter"/>
</dbReference>
<dbReference type="Proteomes" id="UP000245119">
    <property type="component" value="Linkage Group LG5"/>
</dbReference>
<evidence type="ECO:0000256" key="1">
    <source>
        <dbReference type="ARBA" id="ARBA00009952"/>
    </source>
</evidence>
<dbReference type="OrthoDB" id="9975421at2759"/>
<dbReference type="EMBL" id="PZQS01000005">
    <property type="protein sequence ID" value="PVD30465.1"/>
    <property type="molecule type" value="Genomic_DNA"/>
</dbReference>
<dbReference type="AlphaFoldDB" id="A0A2T7PAK9"/>
<evidence type="ECO:0008006" key="4">
    <source>
        <dbReference type="Google" id="ProtNLM"/>
    </source>
</evidence>
<dbReference type="PANTHER" id="PTHR21096">
    <property type="entry name" value="PROTEIN FAM136A"/>
    <property type="match status" value="1"/>
</dbReference>